<dbReference type="InterPro" id="IPR036318">
    <property type="entry name" value="FAD-bd_PCMH-like_sf"/>
</dbReference>
<dbReference type="Pfam" id="PF03450">
    <property type="entry name" value="CO_deh_flav_C"/>
    <property type="match status" value="1"/>
</dbReference>
<evidence type="ECO:0000256" key="4">
    <source>
        <dbReference type="ARBA" id="ARBA00023002"/>
    </source>
</evidence>
<dbReference type="GO" id="GO:0005506">
    <property type="term" value="F:iron ion binding"/>
    <property type="evidence" value="ECO:0007669"/>
    <property type="project" value="InterPro"/>
</dbReference>
<evidence type="ECO:0000259" key="6">
    <source>
        <dbReference type="PROSITE" id="PS51387"/>
    </source>
</evidence>
<dbReference type="RefSeq" id="WP_169145751.1">
    <property type="nucleotide sequence ID" value="NZ_JABBGA010000007.1"/>
</dbReference>
<dbReference type="InterPro" id="IPR006058">
    <property type="entry name" value="2Fe2S_fd_BS"/>
</dbReference>
<organism evidence="7 8">
    <name type="scientific">Zoogloea dura</name>
    <dbReference type="NCBI Taxonomy" id="2728840"/>
    <lineage>
        <taxon>Bacteria</taxon>
        <taxon>Pseudomonadati</taxon>
        <taxon>Pseudomonadota</taxon>
        <taxon>Betaproteobacteria</taxon>
        <taxon>Rhodocyclales</taxon>
        <taxon>Zoogloeaceae</taxon>
        <taxon>Zoogloea</taxon>
    </lineage>
</organism>
<keyword evidence="5" id="KW-0408">Iron</keyword>
<dbReference type="GO" id="GO:0051537">
    <property type="term" value="F:2 iron, 2 sulfur cluster binding"/>
    <property type="evidence" value="ECO:0007669"/>
    <property type="project" value="InterPro"/>
</dbReference>
<dbReference type="InterPro" id="IPR014307">
    <property type="entry name" value="Xanthine_DH_ssu"/>
</dbReference>
<dbReference type="PROSITE" id="PS00197">
    <property type="entry name" value="2FE2S_FER_1"/>
    <property type="match status" value="1"/>
</dbReference>
<comment type="caution">
    <text evidence="7">The sequence shown here is derived from an EMBL/GenBank/DDBJ whole genome shotgun (WGS) entry which is preliminary data.</text>
</comment>
<dbReference type="InterPro" id="IPR005107">
    <property type="entry name" value="CO_DH_flav_C"/>
</dbReference>
<dbReference type="Pfam" id="PF00111">
    <property type="entry name" value="Fer2"/>
    <property type="match status" value="1"/>
</dbReference>
<name>A0A848G1Y1_9RHOO</name>
<dbReference type="InterPro" id="IPR001041">
    <property type="entry name" value="2Fe-2S_ferredoxin-type"/>
</dbReference>
<dbReference type="Gene3D" id="3.30.390.50">
    <property type="entry name" value="CO dehydrogenase flavoprotein, C-terminal domain"/>
    <property type="match status" value="1"/>
</dbReference>
<accession>A0A848G1Y1</accession>
<dbReference type="Pfam" id="PF00941">
    <property type="entry name" value="FAD_binding_5"/>
    <property type="match status" value="1"/>
</dbReference>
<dbReference type="Proteomes" id="UP000580043">
    <property type="component" value="Unassembled WGS sequence"/>
</dbReference>
<dbReference type="SUPFAM" id="SSF56176">
    <property type="entry name" value="FAD-binding/transporter-associated domain-like"/>
    <property type="match status" value="1"/>
</dbReference>
<keyword evidence="1" id="KW-0285">Flavoprotein</keyword>
<dbReference type="InterPro" id="IPR036683">
    <property type="entry name" value="CO_DH_flav_C_dom_sf"/>
</dbReference>
<dbReference type="Pfam" id="PF01799">
    <property type="entry name" value="Fer2_2"/>
    <property type="match status" value="1"/>
</dbReference>
<evidence type="ECO:0000256" key="2">
    <source>
        <dbReference type="ARBA" id="ARBA00022723"/>
    </source>
</evidence>
<gene>
    <name evidence="7" type="primary">xdhA</name>
    <name evidence="7" type="ORF">HHL15_10690</name>
</gene>
<protein>
    <submittedName>
        <fullName evidence="7">Xanthine dehydrogenase small subunit</fullName>
        <ecNumber evidence="7">1.17.1.4</ecNumber>
    </submittedName>
</protein>
<dbReference type="Gene3D" id="1.10.150.120">
    <property type="entry name" value="[2Fe-2S]-binding domain"/>
    <property type="match status" value="1"/>
</dbReference>
<dbReference type="InterPro" id="IPR016169">
    <property type="entry name" value="FAD-bd_PCMH_sub2"/>
</dbReference>
<evidence type="ECO:0000313" key="8">
    <source>
        <dbReference type="Proteomes" id="UP000580043"/>
    </source>
</evidence>
<dbReference type="EMBL" id="JABBGA010000007">
    <property type="protein sequence ID" value="NML26207.1"/>
    <property type="molecule type" value="Genomic_DNA"/>
</dbReference>
<dbReference type="InterPro" id="IPR002346">
    <property type="entry name" value="Mopterin_DH_FAD-bd"/>
</dbReference>
<sequence>MSERPIHFYFRGEIRQVGGLSPARTVLQYLREDVHATGTKEGCAEGDCGACTVVLGEAVDGQLQLRAVNACIQFLPTLDGKALFTVEDLGNQSGLGLTGLLHPVQQALIDTHGSQCGFCTPGFAMSLFALYENNADCPGREAVCDALSGNLCRCTGYRPIVDAVPVAYAQPRVAVDRPAVLAALATMATLPPLDYRAAGQRFLAPRSLDELAAARLAAPQARLLAGSTDVGLWVTKQLRDLGDLIHLGAVAELKLIRHDADGLTIGAGASLTDAFAALGAIEPAWDELARRFASTPVRNAGTLGGNVANGSPIGDSMPGLIAMGAHVVLRKGDAVRSLPLEDFYLAYQKTALEPGEFLQAIHIPPQPAERLFRTWKVSKREDQDISAVCGAFALDLTDGMLRGARIAFGGMAATPLRARATESFLLDKPWSADTVDAAAAILANEYTPLSDMRASGTYRSRIAAGLLRRLWLEQAGTAPARLGDLEELV</sequence>
<dbReference type="PANTHER" id="PTHR45444:SF3">
    <property type="entry name" value="XANTHINE DEHYDROGENASE"/>
    <property type="match status" value="1"/>
</dbReference>
<dbReference type="InterPro" id="IPR016166">
    <property type="entry name" value="FAD-bd_PCMH"/>
</dbReference>
<dbReference type="InterPro" id="IPR036884">
    <property type="entry name" value="2Fe-2S-bd_dom_sf"/>
</dbReference>
<keyword evidence="2" id="KW-0479">Metal-binding</keyword>
<dbReference type="PANTHER" id="PTHR45444">
    <property type="entry name" value="XANTHINE DEHYDROGENASE"/>
    <property type="match status" value="1"/>
</dbReference>
<dbReference type="AlphaFoldDB" id="A0A848G1Y1"/>
<dbReference type="PROSITE" id="PS51387">
    <property type="entry name" value="FAD_PCMH"/>
    <property type="match status" value="1"/>
</dbReference>
<dbReference type="PIRSF" id="PIRSF036557">
    <property type="entry name" value="XdhA_RC"/>
    <property type="match status" value="1"/>
</dbReference>
<keyword evidence="3" id="KW-0274">FAD</keyword>
<dbReference type="InterPro" id="IPR012675">
    <property type="entry name" value="Beta-grasp_dom_sf"/>
</dbReference>
<dbReference type="SUPFAM" id="SSF55447">
    <property type="entry name" value="CO dehydrogenase flavoprotein C-terminal domain-like"/>
    <property type="match status" value="1"/>
</dbReference>
<reference evidence="7 8" key="1">
    <citation type="submission" date="2020-04" db="EMBL/GenBank/DDBJ databases">
        <title>Zoogloea sp. G-4-1-14 isolated from soil.</title>
        <authorList>
            <person name="Dahal R.H."/>
        </authorList>
    </citation>
    <scope>NUCLEOTIDE SEQUENCE [LARGE SCALE GENOMIC DNA]</scope>
    <source>
        <strain evidence="7 8">G-4-1-14</strain>
    </source>
</reference>
<dbReference type="SUPFAM" id="SSF47741">
    <property type="entry name" value="CO dehydrogenase ISP C-domain like"/>
    <property type="match status" value="1"/>
</dbReference>
<dbReference type="EC" id="1.17.1.4" evidence="7"/>
<dbReference type="Gene3D" id="3.10.20.30">
    <property type="match status" value="1"/>
</dbReference>
<dbReference type="Gene3D" id="3.30.43.10">
    <property type="entry name" value="Uridine Diphospho-n-acetylenolpyruvylglucosamine Reductase, domain 2"/>
    <property type="match status" value="1"/>
</dbReference>
<dbReference type="InterPro" id="IPR016208">
    <property type="entry name" value="Ald_Oxase/xanthine_DH-like"/>
</dbReference>
<dbReference type="Gene3D" id="3.30.465.10">
    <property type="match status" value="1"/>
</dbReference>
<dbReference type="NCBIfam" id="TIGR02963">
    <property type="entry name" value="xanthine_xdhA"/>
    <property type="match status" value="1"/>
</dbReference>
<keyword evidence="8" id="KW-1185">Reference proteome</keyword>
<dbReference type="InterPro" id="IPR012175">
    <property type="entry name" value="Xanth_DH_ssu_bac"/>
</dbReference>
<dbReference type="GO" id="GO:0004854">
    <property type="term" value="F:xanthine dehydrogenase activity"/>
    <property type="evidence" value="ECO:0007669"/>
    <property type="project" value="UniProtKB-EC"/>
</dbReference>
<dbReference type="GO" id="GO:0071949">
    <property type="term" value="F:FAD binding"/>
    <property type="evidence" value="ECO:0007669"/>
    <property type="project" value="InterPro"/>
</dbReference>
<evidence type="ECO:0000256" key="3">
    <source>
        <dbReference type="ARBA" id="ARBA00022827"/>
    </source>
</evidence>
<keyword evidence="4 7" id="KW-0560">Oxidoreductase</keyword>
<dbReference type="InterPro" id="IPR002888">
    <property type="entry name" value="2Fe-2S-bd"/>
</dbReference>
<dbReference type="InterPro" id="IPR016167">
    <property type="entry name" value="FAD-bd_PCMH_sub1"/>
</dbReference>
<evidence type="ECO:0000256" key="1">
    <source>
        <dbReference type="ARBA" id="ARBA00022630"/>
    </source>
</evidence>
<proteinExistence type="predicted"/>
<evidence type="ECO:0000256" key="5">
    <source>
        <dbReference type="ARBA" id="ARBA00023004"/>
    </source>
</evidence>
<evidence type="ECO:0000313" key="7">
    <source>
        <dbReference type="EMBL" id="NML26207.1"/>
    </source>
</evidence>
<dbReference type="SMART" id="SM01092">
    <property type="entry name" value="CO_deh_flav_C"/>
    <property type="match status" value="1"/>
</dbReference>
<dbReference type="SUPFAM" id="SSF54292">
    <property type="entry name" value="2Fe-2S ferredoxin-like"/>
    <property type="match status" value="1"/>
</dbReference>
<feature type="domain" description="FAD-binding PCMH-type" evidence="6">
    <location>
        <begin position="195"/>
        <end position="368"/>
    </location>
</feature>
<dbReference type="InterPro" id="IPR036010">
    <property type="entry name" value="2Fe-2S_ferredoxin-like_sf"/>
</dbReference>